<organism evidence="1 2">
    <name type="scientific">Plakobranchus ocellatus</name>
    <dbReference type="NCBI Taxonomy" id="259542"/>
    <lineage>
        <taxon>Eukaryota</taxon>
        <taxon>Metazoa</taxon>
        <taxon>Spiralia</taxon>
        <taxon>Lophotrochozoa</taxon>
        <taxon>Mollusca</taxon>
        <taxon>Gastropoda</taxon>
        <taxon>Heterobranchia</taxon>
        <taxon>Euthyneura</taxon>
        <taxon>Panpulmonata</taxon>
        <taxon>Sacoglossa</taxon>
        <taxon>Placobranchoidea</taxon>
        <taxon>Plakobranchidae</taxon>
        <taxon>Plakobranchus</taxon>
    </lineage>
</organism>
<evidence type="ECO:0000313" key="2">
    <source>
        <dbReference type="Proteomes" id="UP000735302"/>
    </source>
</evidence>
<reference evidence="1 2" key="1">
    <citation type="journal article" date="2021" name="Elife">
        <title>Chloroplast acquisition without the gene transfer in kleptoplastic sea slugs, Plakobranchus ocellatus.</title>
        <authorList>
            <person name="Maeda T."/>
            <person name="Takahashi S."/>
            <person name="Yoshida T."/>
            <person name="Shimamura S."/>
            <person name="Takaki Y."/>
            <person name="Nagai Y."/>
            <person name="Toyoda A."/>
            <person name="Suzuki Y."/>
            <person name="Arimoto A."/>
            <person name="Ishii H."/>
            <person name="Satoh N."/>
            <person name="Nishiyama T."/>
            <person name="Hasebe M."/>
            <person name="Maruyama T."/>
            <person name="Minagawa J."/>
            <person name="Obokata J."/>
            <person name="Shigenobu S."/>
        </authorList>
    </citation>
    <scope>NUCLEOTIDE SEQUENCE [LARGE SCALE GENOMIC DNA]</scope>
</reference>
<comment type="caution">
    <text evidence="1">The sequence shown here is derived from an EMBL/GenBank/DDBJ whole genome shotgun (WGS) entry which is preliminary data.</text>
</comment>
<proteinExistence type="predicted"/>
<protein>
    <submittedName>
        <fullName evidence="1">Uncharacterized protein</fullName>
    </submittedName>
</protein>
<dbReference type="AlphaFoldDB" id="A0AAV4B571"/>
<dbReference type="Proteomes" id="UP000735302">
    <property type="component" value="Unassembled WGS sequence"/>
</dbReference>
<accession>A0AAV4B571</accession>
<sequence length="234" mass="26267">MNNSNVTKSRVGRPEFCVYLVHSKGDLRFIVSVIQGACGGLVPATEGSLQILGRIRYLLCHQPPKLGRTNPWPRFTSVHTCTGPGTGTDRSLRTNAWIENIREEEKRGWKGKGWRVGEGGWGGWVEVGWQGVHKGKENGFDMDPVHNKVISGFQALRRARAPVAGLEPATEKSLQISGRIRWPLCHRRPPLDCKAKVRHTNTHTDTDTDTDTDKRSNRLKFNVRVLPVPRPYFG</sequence>
<keyword evidence="2" id="KW-1185">Reference proteome</keyword>
<dbReference type="EMBL" id="BLXT01004515">
    <property type="protein sequence ID" value="GFO13903.1"/>
    <property type="molecule type" value="Genomic_DNA"/>
</dbReference>
<evidence type="ECO:0000313" key="1">
    <source>
        <dbReference type="EMBL" id="GFO13903.1"/>
    </source>
</evidence>
<gene>
    <name evidence="1" type="ORF">PoB_004040800</name>
</gene>
<name>A0AAV4B571_9GAST</name>